<dbReference type="RefSeq" id="WP_217290669.1">
    <property type="nucleotide sequence ID" value="NZ_JABFIB010000001.1"/>
</dbReference>
<sequence>MNIGIITMWNSKDNYGQVLQCYALQHYLREQGHNAFLIKSISDAVEKKSLNTRFLQLPGKIFSYRFWSLLIFRFKLKQFSRRYGHLDRGFDYFRTKFIVSTDKIYDIAMLEDNPPLCDAYITGSDQVWGALSKVYFLTFVHDKPKYSYAASFGSNPFTIDGRKKMAEMLFSFSAVTVREEKGLIYCKEMGIDARRVIDPTGLLTKEDYLNIADIPEEKDYILLYLLGNYTDVNIDDIYSYAKIKHLKIKYIASQARNDKYEKIFPSPTEWLGLISKAKYILTNSYHCCMFGIYFEKPFMFFELKGIFRGMNSRMETLISQYAVPRVRRLEELDFCEFDYSKISQTLNRDRNEGRKMLQSWFS</sequence>
<gene>
    <name evidence="2" type="ORF">K8V07_20065</name>
</gene>
<name>A0A921IA66_9BACE</name>
<evidence type="ECO:0000313" key="2">
    <source>
        <dbReference type="EMBL" id="HJG14207.1"/>
    </source>
</evidence>
<keyword evidence="2" id="KW-0808">Transferase</keyword>
<dbReference type="Pfam" id="PF04230">
    <property type="entry name" value="PS_pyruv_trans"/>
    <property type="match status" value="1"/>
</dbReference>
<reference evidence="2" key="1">
    <citation type="journal article" date="2021" name="PeerJ">
        <title>Extensive microbial diversity within the chicken gut microbiome revealed by metagenomics and culture.</title>
        <authorList>
            <person name="Gilroy R."/>
            <person name="Ravi A."/>
            <person name="Getino M."/>
            <person name="Pursley I."/>
            <person name="Horton D.L."/>
            <person name="Alikhan N.F."/>
            <person name="Baker D."/>
            <person name="Gharbi K."/>
            <person name="Hall N."/>
            <person name="Watson M."/>
            <person name="Adriaenssens E.M."/>
            <person name="Foster-Nyarko E."/>
            <person name="Jarju S."/>
            <person name="Secka A."/>
            <person name="Antonio M."/>
            <person name="Oren A."/>
            <person name="Chaudhuri R.R."/>
            <person name="La Ragione R."/>
            <person name="Hildebrand F."/>
            <person name="Pallen M.J."/>
        </authorList>
    </citation>
    <scope>NUCLEOTIDE SEQUENCE</scope>
    <source>
        <strain evidence="2">CHK154-13316</strain>
    </source>
</reference>
<protein>
    <submittedName>
        <fullName evidence="2">Polysaccharide pyruvyl transferase family protein</fullName>
    </submittedName>
</protein>
<dbReference type="GO" id="GO:0016740">
    <property type="term" value="F:transferase activity"/>
    <property type="evidence" value="ECO:0007669"/>
    <property type="project" value="UniProtKB-KW"/>
</dbReference>
<dbReference type="AlphaFoldDB" id="A0A921IA66"/>
<evidence type="ECO:0000259" key="1">
    <source>
        <dbReference type="Pfam" id="PF04230"/>
    </source>
</evidence>
<reference evidence="2" key="2">
    <citation type="submission" date="2021-09" db="EMBL/GenBank/DDBJ databases">
        <authorList>
            <person name="Gilroy R."/>
        </authorList>
    </citation>
    <scope>NUCLEOTIDE SEQUENCE</scope>
    <source>
        <strain evidence="2">CHK154-13316</strain>
    </source>
</reference>
<organism evidence="2 3">
    <name type="scientific">Bacteroides xylanisolvens</name>
    <dbReference type="NCBI Taxonomy" id="371601"/>
    <lineage>
        <taxon>Bacteria</taxon>
        <taxon>Pseudomonadati</taxon>
        <taxon>Bacteroidota</taxon>
        <taxon>Bacteroidia</taxon>
        <taxon>Bacteroidales</taxon>
        <taxon>Bacteroidaceae</taxon>
        <taxon>Bacteroides</taxon>
    </lineage>
</organism>
<dbReference type="InterPro" id="IPR007345">
    <property type="entry name" value="Polysacch_pyruvyl_Trfase"/>
</dbReference>
<evidence type="ECO:0000313" key="3">
    <source>
        <dbReference type="Proteomes" id="UP000747074"/>
    </source>
</evidence>
<proteinExistence type="predicted"/>
<feature type="domain" description="Polysaccharide pyruvyl transferase" evidence="1">
    <location>
        <begin position="14"/>
        <end position="302"/>
    </location>
</feature>
<dbReference type="Proteomes" id="UP000747074">
    <property type="component" value="Unassembled WGS sequence"/>
</dbReference>
<dbReference type="EMBL" id="DYVL01000218">
    <property type="protein sequence ID" value="HJG14207.1"/>
    <property type="molecule type" value="Genomic_DNA"/>
</dbReference>
<accession>A0A921IA66</accession>
<comment type="caution">
    <text evidence="2">The sequence shown here is derived from an EMBL/GenBank/DDBJ whole genome shotgun (WGS) entry which is preliminary data.</text>
</comment>